<accession>A0A8H8WRZ5</accession>
<evidence type="ECO:0000256" key="1">
    <source>
        <dbReference type="SAM" id="MobiDB-lite"/>
    </source>
</evidence>
<evidence type="ECO:0000313" key="2">
    <source>
        <dbReference type="EMBL" id="BCM83254.1"/>
    </source>
</evidence>
<dbReference type="EMBL" id="AP024145">
    <property type="protein sequence ID" value="BCM83254.1"/>
    <property type="molecule type" value="Genomic_DNA"/>
</dbReference>
<name>A0A8H8WRZ5_9HYPH</name>
<organism evidence="2 3">
    <name type="scientific">Methylobacterium indicum</name>
    <dbReference type="NCBI Taxonomy" id="1775910"/>
    <lineage>
        <taxon>Bacteria</taxon>
        <taxon>Pseudomonadati</taxon>
        <taxon>Pseudomonadota</taxon>
        <taxon>Alphaproteobacteria</taxon>
        <taxon>Hyphomicrobiales</taxon>
        <taxon>Methylobacteriaceae</taxon>
        <taxon>Methylobacterium</taxon>
    </lineage>
</organism>
<dbReference type="KEGG" id="mind:mvi_17150"/>
<feature type="region of interest" description="Disordered" evidence="1">
    <location>
        <begin position="1"/>
        <end position="47"/>
    </location>
</feature>
<dbReference type="AlphaFoldDB" id="A0A8H8WRZ5"/>
<protein>
    <submittedName>
        <fullName evidence="2">Uncharacterized protein</fullName>
    </submittedName>
</protein>
<evidence type="ECO:0000313" key="3">
    <source>
        <dbReference type="Proteomes" id="UP000663508"/>
    </source>
</evidence>
<gene>
    <name evidence="2" type="ORF">mvi_17150</name>
</gene>
<proteinExistence type="predicted"/>
<sequence length="77" mass="7904">MAKREPSMIRTAVVSEGGQPETGPSGVAAQSRARRRAPISPPPGKGVSCEGSALPGMGIVQHALAMARAPRTVKNQT</sequence>
<reference evidence="2" key="1">
    <citation type="submission" date="2020-11" db="EMBL/GenBank/DDBJ databases">
        <title>Complete genome sequence of a novel pathogenic Methylobacterium strain isolated from rice in Vietnam.</title>
        <authorList>
            <person name="Lai K."/>
            <person name="Okazaki S."/>
            <person name="Higashi K."/>
            <person name="Mori H."/>
            <person name="Toyoda A."/>
            <person name="Kurokawa K."/>
        </authorList>
    </citation>
    <scope>NUCLEOTIDE SEQUENCE</scope>
    <source>
        <strain evidence="2">VL1</strain>
    </source>
</reference>
<dbReference type="Proteomes" id="UP000663508">
    <property type="component" value="Chromosome"/>
</dbReference>